<dbReference type="STRING" id="262209.AWH69_09485"/>
<dbReference type="EMBL" id="LQZG01000003">
    <property type="protein sequence ID" value="OAB86682.1"/>
    <property type="molecule type" value="Genomic_DNA"/>
</dbReference>
<keyword evidence="4" id="KW-1185">Reference proteome</keyword>
<comment type="caution">
    <text evidence="3">The sequence shown here is derived from an EMBL/GenBank/DDBJ whole genome shotgun (WGS) entry which is preliminary data.</text>
</comment>
<dbReference type="PANTHER" id="PTHR46118:SF4">
    <property type="entry name" value="PROTEIN ABHD11"/>
    <property type="match status" value="1"/>
</dbReference>
<evidence type="ECO:0000313" key="4">
    <source>
        <dbReference type="Proteomes" id="UP000076976"/>
    </source>
</evidence>
<reference evidence="3 4" key="1">
    <citation type="submission" date="2016-01" db="EMBL/GenBank/DDBJ databases">
        <title>Janibacter melonis strain CD11_4 genome sequencing and assembly.</title>
        <authorList>
            <person name="Nair G.R."/>
            <person name="Kaur G."/>
            <person name="Chander A.M."/>
            <person name="Mayilraj S."/>
        </authorList>
    </citation>
    <scope>NUCLEOTIDE SEQUENCE [LARGE SCALE GENOMIC DNA]</scope>
    <source>
        <strain evidence="3 4">CD11-4</strain>
    </source>
</reference>
<gene>
    <name evidence="3" type="ORF">AWH69_09485</name>
</gene>
<dbReference type="InterPro" id="IPR000073">
    <property type="entry name" value="AB_hydrolase_1"/>
</dbReference>
<accession>A0A176QAC4</accession>
<dbReference type="Gene3D" id="3.40.50.1820">
    <property type="entry name" value="alpha/beta hydrolase"/>
    <property type="match status" value="1"/>
</dbReference>
<dbReference type="Proteomes" id="UP000076976">
    <property type="component" value="Unassembled WGS sequence"/>
</dbReference>
<evidence type="ECO:0000313" key="3">
    <source>
        <dbReference type="EMBL" id="OAB86682.1"/>
    </source>
</evidence>
<evidence type="ECO:0000259" key="2">
    <source>
        <dbReference type="Pfam" id="PF00561"/>
    </source>
</evidence>
<organism evidence="3 4">
    <name type="scientific">Janibacter melonis</name>
    <dbReference type="NCBI Taxonomy" id="262209"/>
    <lineage>
        <taxon>Bacteria</taxon>
        <taxon>Bacillati</taxon>
        <taxon>Actinomycetota</taxon>
        <taxon>Actinomycetes</taxon>
        <taxon>Micrococcales</taxon>
        <taxon>Intrasporangiaceae</taxon>
        <taxon>Janibacter</taxon>
    </lineage>
</organism>
<proteinExistence type="predicted"/>
<dbReference type="SUPFAM" id="SSF53474">
    <property type="entry name" value="alpha/beta-Hydrolases"/>
    <property type="match status" value="1"/>
</dbReference>
<dbReference type="RefSeq" id="WP_068274622.1">
    <property type="nucleotide sequence ID" value="NZ_LQZG01000003.1"/>
</dbReference>
<sequence>MGSPVLHHVSKGEHGPRVVFFHGLFGQGRNWGTIAKAIGDIARPTLLDMPDHGRSGWSERFDYLRAADTVADTLTSIADDEPWVVVGHSMGGKIAMLLALRHPELVERLCVVDVSPVAYREGREFEGFVAAMRAMDLRSTASREEADAALVEAAPDPGVRAFLLQNLRREGQGWRWQMNLEVLGDAIPALRGWPAEAVEGRTYDGSVLWVAGAESAYVRDEMGPAMRGYFPRTRLLTIKSAGHWVHSEQPEIFVQALRRFLTA</sequence>
<keyword evidence="1" id="KW-0378">Hydrolase</keyword>
<dbReference type="InterPro" id="IPR029058">
    <property type="entry name" value="AB_hydrolase_fold"/>
</dbReference>
<protein>
    <submittedName>
        <fullName evidence="3">Esterase</fullName>
    </submittedName>
</protein>
<dbReference type="PANTHER" id="PTHR46118">
    <property type="entry name" value="PROTEIN ABHD11"/>
    <property type="match status" value="1"/>
</dbReference>
<dbReference type="PRINTS" id="PR00111">
    <property type="entry name" value="ABHYDROLASE"/>
</dbReference>
<dbReference type="Pfam" id="PF00561">
    <property type="entry name" value="Abhydrolase_1"/>
    <property type="match status" value="1"/>
</dbReference>
<name>A0A176QAC4_9MICO</name>
<feature type="domain" description="AB hydrolase-1" evidence="2">
    <location>
        <begin position="16"/>
        <end position="249"/>
    </location>
</feature>
<dbReference type="AlphaFoldDB" id="A0A176QAC4"/>
<dbReference type="GO" id="GO:0016787">
    <property type="term" value="F:hydrolase activity"/>
    <property type="evidence" value="ECO:0007669"/>
    <property type="project" value="UniProtKB-KW"/>
</dbReference>
<evidence type="ECO:0000256" key="1">
    <source>
        <dbReference type="ARBA" id="ARBA00022801"/>
    </source>
</evidence>